<name>A0A9D4Z9J2_ADICA</name>
<gene>
    <name evidence="1" type="ORF">GOP47_0021316</name>
</gene>
<evidence type="ECO:0000313" key="1">
    <source>
        <dbReference type="EMBL" id="KAI5064646.1"/>
    </source>
</evidence>
<keyword evidence="2" id="KW-1185">Reference proteome</keyword>
<reference evidence="1" key="1">
    <citation type="submission" date="2021-01" db="EMBL/GenBank/DDBJ databases">
        <title>Adiantum capillus-veneris genome.</title>
        <authorList>
            <person name="Fang Y."/>
            <person name="Liao Q."/>
        </authorList>
    </citation>
    <scope>NUCLEOTIDE SEQUENCE</scope>
    <source>
        <strain evidence="1">H3</strain>
        <tissue evidence="1">Leaf</tissue>
    </source>
</reference>
<dbReference type="OrthoDB" id="185373at2759"/>
<dbReference type="Proteomes" id="UP000886520">
    <property type="component" value="Chromosome 20"/>
</dbReference>
<accession>A0A9D4Z9J2</accession>
<evidence type="ECO:0000313" key="2">
    <source>
        <dbReference type="Proteomes" id="UP000886520"/>
    </source>
</evidence>
<sequence length="112" mass="12577">MSLTTGSFTQTLVLQISPNWCTAFPRLNVQKVLIGNTGKQKFKGVNDRLLTCELSEICQRGQQNQSRTYAHACTHTHRENRAKNGIQNLLLEHVHTNHGNVRLALLNVCTPV</sequence>
<dbReference type="EMBL" id="JABFUD020000020">
    <property type="protein sequence ID" value="KAI5064646.1"/>
    <property type="molecule type" value="Genomic_DNA"/>
</dbReference>
<organism evidence="1 2">
    <name type="scientific">Adiantum capillus-veneris</name>
    <name type="common">Maidenhair fern</name>
    <dbReference type="NCBI Taxonomy" id="13818"/>
    <lineage>
        <taxon>Eukaryota</taxon>
        <taxon>Viridiplantae</taxon>
        <taxon>Streptophyta</taxon>
        <taxon>Embryophyta</taxon>
        <taxon>Tracheophyta</taxon>
        <taxon>Polypodiopsida</taxon>
        <taxon>Polypodiidae</taxon>
        <taxon>Polypodiales</taxon>
        <taxon>Pteridineae</taxon>
        <taxon>Pteridaceae</taxon>
        <taxon>Vittarioideae</taxon>
        <taxon>Adiantum</taxon>
    </lineage>
</organism>
<proteinExistence type="predicted"/>
<comment type="caution">
    <text evidence="1">The sequence shown here is derived from an EMBL/GenBank/DDBJ whole genome shotgun (WGS) entry which is preliminary data.</text>
</comment>
<protein>
    <submittedName>
        <fullName evidence="1">Uncharacterized protein</fullName>
    </submittedName>
</protein>
<dbReference type="AlphaFoldDB" id="A0A9D4Z9J2"/>